<evidence type="ECO:0000313" key="2">
    <source>
        <dbReference type="Proteomes" id="UP001341281"/>
    </source>
</evidence>
<evidence type="ECO:0000313" key="1">
    <source>
        <dbReference type="EMBL" id="WVZ74609.1"/>
    </source>
</evidence>
<reference evidence="1 2" key="1">
    <citation type="submission" date="2024-02" db="EMBL/GenBank/DDBJ databases">
        <title>High-quality chromosome-scale genome assembly of Pensacola bahiagrass (Paspalum notatum Flugge var. saurae).</title>
        <authorList>
            <person name="Vega J.M."/>
            <person name="Podio M."/>
            <person name="Orjuela J."/>
            <person name="Siena L.A."/>
            <person name="Pessino S.C."/>
            <person name="Combes M.C."/>
            <person name="Mariac C."/>
            <person name="Albertini E."/>
            <person name="Pupilli F."/>
            <person name="Ortiz J.P.A."/>
            <person name="Leblanc O."/>
        </authorList>
    </citation>
    <scope>NUCLEOTIDE SEQUENCE [LARGE SCALE GENOMIC DNA]</scope>
    <source>
        <strain evidence="1">R1</strain>
        <tissue evidence="1">Leaf</tissue>
    </source>
</reference>
<protein>
    <submittedName>
        <fullName evidence="1">Uncharacterized protein</fullName>
    </submittedName>
</protein>
<name>A0AAQ3TID4_PASNO</name>
<organism evidence="1 2">
    <name type="scientific">Paspalum notatum var. saurae</name>
    <dbReference type="NCBI Taxonomy" id="547442"/>
    <lineage>
        <taxon>Eukaryota</taxon>
        <taxon>Viridiplantae</taxon>
        <taxon>Streptophyta</taxon>
        <taxon>Embryophyta</taxon>
        <taxon>Tracheophyta</taxon>
        <taxon>Spermatophyta</taxon>
        <taxon>Magnoliopsida</taxon>
        <taxon>Liliopsida</taxon>
        <taxon>Poales</taxon>
        <taxon>Poaceae</taxon>
        <taxon>PACMAD clade</taxon>
        <taxon>Panicoideae</taxon>
        <taxon>Andropogonodae</taxon>
        <taxon>Paspaleae</taxon>
        <taxon>Paspalinae</taxon>
        <taxon>Paspalum</taxon>
    </lineage>
</organism>
<sequence>MLSVLNSQAVYSITSLRPPKSTLKEIDVKRKQFLWSGAEALTGAKCKVNWPRSTRPVDLGGLGVLHLVKFARALRLRWLW</sequence>
<dbReference type="Proteomes" id="UP001341281">
    <property type="component" value="Chromosome 05"/>
</dbReference>
<gene>
    <name evidence="1" type="ORF">U9M48_022771</name>
</gene>
<accession>A0AAQ3TID4</accession>
<proteinExistence type="predicted"/>
<dbReference type="EMBL" id="CP144749">
    <property type="protein sequence ID" value="WVZ74609.1"/>
    <property type="molecule type" value="Genomic_DNA"/>
</dbReference>
<keyword evidence="2" id="KW-1185">Reference proteome</keyword>
<dbReference type="AlphaFoldDB" id="A0AAQ3TID4"/>